<evidence type="ECO:0000259" key="8">
    <source>
        <dbReference type="PROSITE" id="PS51766"/>
    </source>
</evidence>
<proteinExistence type="inferred from homology"/>
<dbReference type="RefSeq" id="WP_172177693.1">
    <property type="nucleotide sequence ID" value="NZ_CASGIA010000037.1"/>
</dbReference>
<dbReference type="SUPFAM" id="SSF54001">
    <property type="entry name" value="Cysteine proteinases"/>
    <property type="match status" value="1"/>
</dbReference>
<keyword evidence="5" id="KW-0788">Thiol protease</keyword>
<dbReference type="InterPro" id="IPR002048">
    <property type="entry name" value="EF_hand_dom"/>
</dbReference>
<dbReference type="InterPro" id="IPR018247">
    <property type="entry name" value="EF_Hand_1_Ca_BS"/>
</dbReference>
<evidence type="ECO:0000256" key="5">
    <source>
        <dbReference type="ARBA" id="ARBA00022807"/>
    </source>
</evidence>
<evidence type="ECO:0000259" key="7">
    <source>
        <dbReference type="PROSITE" id="PS50222"/>
    </source>
</evidence>
<evidence type="ECO:0000256" key="4">
    <source>
        <dbReference type="ARBA" id="ARBA00022801"/>
    </source>
</evidence>
<feature type="domain" description="Dockerin" evidence="8">
    <location>
        <begin position="748"/>
        <end position="809"/>
    </location>
</feature>
<evidence type="ECO:0008006" key="11">
    <source>
        <dbReference type="Google" id="ProtNLM"/>
    </source>
</evidence>
<dbReference type="Pfam" id="PF13734">
    <property type="entry name" value="Inhibitor_I69"/>
    <property type="match status" value="1"/>
</dbReference>
<dbReference type="PRINTS" id="PR00797">
    <property type="entry name" value="STREPTOPAIN"/>
</dbReference>
<dbReference type="Gene3D" id="1.10.1330.10">
    <property type="entry name" value="Dockerin domain"/>
    <property type="match status" value="1"/>
</dbReference>
<dbReference type="InterPro" id="IPR013783">
    <property type="entry name" value="Ig-like_fold"/>
</dbReference>
<dbReference type="Gene3D" id="2.60.40.10">
    <property type="entry name" value="Immunoglobulins"/>
    <property type="match status" value="1"/>
</dbReference>
<evidence type="ECO:0000256" key="2">
    <source>
        <dbReference type="ARBA" id="ARBA00022670"/>
    </source>
</evidence>
<dbReference type="Pfam" id="PF00404">
    <property type="entry name" value="Dockerin_1"/>
    <property type="match status" value="1"/>
</dbReference>
<keyword evidence="10" id="KW-1185">Reference proteome</keyword>
<dbReference type="InterPro" id="IPR000200">
    <property type="entry name" value="Peptidase_C10"/>
</dbReference>
<dbReference type="EMBL" id="JABKKE010000030">
    <property type="protein sequence ID" value="NPE15196.1"/>
    <property type="molecule type" value="Genomic_DNA"/>
</dbReference>
<organism evidence="9 10">
    <name type="scientific">Xylanibacter rodentium</name>
    <dbReference type="NCBI Taxonomy" id="2736289"/>
    <lineage>
        <taxon>Bacteria</taxon>
        <taxon>Pseudomonadati</taxon>
        <taxon>Bacteroidota</taxon>
        <taxon>Bacteroidia</taxon>
        <taxon>Bacteroidales</taxon>
        <taxon>Prevotellaceae</taxon>
        <taxon>Xylanibacter</taxon>
    </lineage>
</organism>
<dbReference type="InterPro" id="IPR016134">
    <property type="entry name" value="Dockerin_dom"/>
</dbReference>
<accession>A0ABX2AZT5</accession>
<evidence type="ECO:0000256" key="3">
    <source>
        <dbReference type="ARBA" id="ARBA00022729"/>
    </source>
</evidence>
<dbReference type="Gene3D" id="3.90.70.50">
    <property type="entry name" value="Peptidase C10, streptopain"/>
    <property type="match status" value="1"/>
</dbReference>
<keyword evidence="4" id="KW-0378">Hydrolase</keyword>
<dbReference type="PROSITE" id="PS50222">
    <property type="entry name" value="EF_HAND_2"/>
    <property type="match status" value="1"/>
</dbReference>
<name>A0ABX2AZT5_9BACT</name>
<dbReference type="InterPro" id="IPR036439">
    <property type="entry name" value="Dockerin_dom_sf"/>
</dbReference>
<evidence type="ECO:0000256" key="6">
    <source>
        <dbReference type="SAM" id="SignalP"/>
    </source>
</evidence>
<keyword evidence="2" id="KW-0645">Protease</keyword>
<evidence type="ECO:0000313" key="9">
    <source>
        <dbReference type="EMBL" id="NPE15196.1"/>
    </source>
</evidence>
<feature type="domain" description="EF-hand" evidence="7">
    <location>
        <begin position="784"/>
        <end position="809"/>
    </location>
</feature>
<dbReference type="InterPro" id="IPR002105">
    <property type="entry name" value="Dockerin_1_rpt"/>
</dbReference>
<protein>
    <recommendedName>
        <fullName evidence="11">Dockerin domain-containing protein</fullName>
    </recommendedName>
</protein>
<dbReference type="Proteomes" id="UP001193734">
    <property type="component" value="Unassembled WGS sequence"/>
</dbReference>
<feature type="signal peptide" evidence="6">
    <location>
        <begin position="1"/>
        <end position="20"/>
    </location>
</feature>
<evidence type="ECO:0000313" key="10">
    <source>
        <dbReference type="Proteomes" id="UP001193734"/>
    </source>
</evidence>
<dbReference type="PROSITE" id="PS00018">
    <property type="entry name" value="EF_HAND_1"/>
    <property type="match status" value="2"/>
</dbReference>
<dbReference type="InterPro" id="IPR044934">
    <property type="entry name" value="Streptopain_sf"/>
</dbReference>
<sequence length="809" mass="89383">MRKGLLLLMFAFVCTVAGHAESVSRAEALRKAKSFMQDKGMDMSRQMTEATRAPRRKSGHADASCYYVFNADKGFVIVSGDDRTMPVLGYSLSGSFNPDSIPDNMRAWLQGYADLIDNLDSLGVTAKYEYPSSSAVPAKMVKSADGRLQGMPAMAPKRVIKPLLTSTWNQDAPYWDNCPLQEYNGSYYHTYTGCAATAMAQVVNYHKYPDVISTDMPSYVTRTYGIEVQGVPAGSVIDWDNMADDYTNYRYMTTESKQAVANLMRYCGVALEMNYTIFESGAYTSSTVPAFKKFGYDENIYRADRSNYTISEWNALLCNELLNNRPLFYDGQSTGGGHAFVIDGYDGELYHVNWGWGGSCDGYFAVSVLNPHSTEGIGASSTPDGYSMGQGAIIGVQPPGSPNPVGPNNFDKMMTSFLRVDNTNVIFDIYNATGKTNVFDVALVIKNMTTGAEFQSLLVEGAELQNNYGWSDIHYDMTGWRGTYKIYPVSRISGTEEWLYDHDAERFYALLVADKNGIQKLELHPMVNIEATDFIVPSNPSVGNAQVIKTTVKNNGDEFNGTLYFFKRIEGEDECSLFSRTGVAIPQDGEVETEIHITPDVYKNHHIYVVVDKNNDGEVDFNTEVIGECMLTFDGGEPVVNLQAVSAAMYNDPIVGEEFRFYVTIQNNGDDYSGPLHLFHASERMIQEEGKVWRGMSYDNVSIAAGKTVDVDFSFVPDEAGANRVYISTTSDVNDYFVWFGLDVAGGVTDVDGDINGDGRLDVTDLVTLSKYIADGDATHVQTDKADLNGDGRITVADVVELARRIANQ</sequence>
<dbReference type="InterPro" id="IPR025896">
    <property type="entry name" value="Spi_Prtas-inh"/>
</dbReference>
<comment type="caution">
    <text evidence="9">The sequence shown here is derived from an EMBL/GenBank/DDBJ whole genome shotgun (WGS) entry which is preliminary data.</text>
</comment>
<dbReference type="GeneID" id="82158661"/>
<dbReference type="CDD" id="cd14256">
    <property type="entry name" value="Dockerin_I"/>
    <property type="match status" value="1"/>
</dbReference>
<dbReference type="InterPro" id="IPR038765">
    <property type="entry name" value="Papain-like_cys_pep_sf"/>
</dbReference>
<evidence type="ECO:0000256" key="1">
    <source>
        <dbReference type="ARBA" id="ARBA00009693"/>
    </source>
</evidence>
<dbReference type="SUPFAM" id="SSF63446">
    <property type="entry name" value="Type I dockerin domain"/>
    <property type="match status" value="1"/>
</dbReference>
<keyword evidence="3 6" id="KW-0732">Signal</keyword>
<comment type="similarity">
    <text evidence="1">Belongs to the peptidase C10 family.</text>
</comment>
<dbReference type="Pfam" id="PF01640">
    <property type="entry name" value="Peptidase_C10"/>
    <property type="match status" value="1"/>
</dbReference>
<dbReference type="PROSITE" id="PS51766">
    <property type="entry name" value="DOCKERIN"/>
    <property type="match status" value="1"/>
</dbReference>
<feature type="chain" id="PRO_5045303326" description="Dockerin domain-containing protein" evidence="6">
    <location>
        <begin position="21"/>
        <end position="809"/>
    </location>
</feature>
<gene>
    <name evidence="9" type="ORF">HPS55_12865</name>
</gene>
<reference evidence="9 10" key="1">
    <citation type="submission" date="2020-05" db="EMBL/GenBank/DDBJ databases">
        <title>Distinct polysaccharide utilization as determinants for interspecies competition between intestinal Prevotella spp.</title>
        <authorList>
            <person name="Galvez E.J.C."/>
            <person name="Iljazovic A."/>
            <person name="Strowig T."/>
        </authorList>
    </citation>
    <scope>NUCLEOTIDE SEQUENCE [LARGE SCALE GENOMIC DNA]</scope>
    <source>
        <strain evidence="9 10">PROD</strain>
    </source>
</reference>